<dbReference type="AlphaFoldDB" id="A0A2S4HBB7"/>
<dbReference type="PANTHER" id="PTHR10566:SF113">
    <property type="entry name" value="PROTEIN ACTIVITY OF BC1 COMPLEX KINASE 7, CHLOROPLASTIC"/>
    <property type="match status" value="1"/>
</dbReference>
<keyword evidence="3" id="KW-0808">Transferase</keyword>
<comment type="caution">
    <text evidence="3">The sequence shown here is derived from an EMBL/GenBank/DDBJ whole genome shotgun (WGS) entry which is preliminary data.</text>
</comment>
<dbReference type="GO" id="GO:0016301">
    <property type="term" value="F:kinase activity"/>
    <property type="evidence" value="ECO:0007669"/>
    <property type="project" value="UniProtKB-KW"/>
</dbReference>
<organism evidence="3 4">
    <name type="scientific">Zhongshania marina</name>
    <dbReference type="NCBI Taxonomy" id="2304603"/>
    <lineage>
        <taxon>Bacteria</taxon>
        <taxon>Pseudomonadati</taxon>
        <taxon>Pseudomonadota</taxon>
        <taxon>Gammaproteobacteria</taxon>
        <taxon>Cellvibrionales</taxon>
        <taxon>Spongiibacteraceae</taxon>
        <taxon>Zhongshania</taxon>
    </lineage>
</organism>
<dbReference type="OrthoDB" id="9795390at2"/>
<dbReference type="SUPFAM" id="SSF56112">
    <property type="entry name" value="Protein kinase-like (PK-like)"/>
    <property type="match status" value="1"/>
</dbReference>
<evidence type="ECO:0000256" key="1">
    <source>
        <dbReference type="ARBA" id="ARBA00009670"/>
    </source>
</evidence>
<dbReference type="EMBL" id="PQGG01000042">
    <property type="protein sequence ID" value="POP51273.1"/>
    <property type="molecule type" value="Genomic_DNA"/>
</dbReference>
<keyword evidence="3" id="KW-0418">Kinase</keyword>
<evidence type="ECO:0000313" key="3">
    <source>
        <dbReference type="EMBL" id="POP51273.1"/>
    </source>
</evidence>
<evidence type="ECO:0000259" key="2">
    <source>
        <dbReference type="Pfam" id="PF03109"/>
    </source>
</evidence>
<reference evidence="3" key="1">
    <citation type="submission" date="2018-01" db="EMBL/GenBank/DDBJ databases">
        <authorList>
            <person name="Yu X.-D."/>
        </authorList>
    </citation>
    <scope>NUCLEOTIDE SEQUENCE</scope>
    <source>
        <strain evidence="3">ZX-21</strain>
    </source>
</reference>
<accession>A0A2S4HBB7</accession>
<protein>
    <submittedName>
        <fullName evidence="3">Kinase</fullName>
    </submittedName>
</protein>
<sequence length="455" mass="50928">MANIISARVKDRILLAASKGRGLSAASDTSGRRISMAEFGVRGSWRVLQTTVALYPRAIKWLLQRRQPTPKELRELFETLGATYIKFGQFIASSPSIFPKEYVDEFQHCLDQTPSLPFSKIRQIIEQDLGQPISAVFSSIDESALASASIAQVHAATLLSGEDVVVKVQKPGVQAILTTDMNAVYLLIRLFELILPNTDKDAVAGLVEEMYQSMIDECDFLKEADNLRQFRKFLSDSGNEVVVAPKPYTNASGAKVLTMERFYGVALTNEMAMSKGEFDPASSLFNALNTWFASLTQCPFFHADLHSGNLMIMPDGKVGFIDFGMVGRIQPEAWQAIFSLFMAISEQNYRLMAESMVSVGITRDKVDVDALMHDIQSLFEGLNSLDPQRVLENRQGDGINALLSELGDIARKYGIRFPRAFTMLLKQFLYFDRYMELLAPGADIFQDERVDFYLH</sequence>
<dbReference type="InterPro" id="IPR050154">
    <property type="entry name" value="UbiB_kinase"/>
</dbReference>
<proteinExistence type="inferred from homology"/>
<dbReference type="InterPro" id="IPR004147">
    <property type="entry name" value="ABC1_dom"/>
</dbReference>
<dbReference type="InterPro" id="IPR011009">
    <property type="entry name" value="Kinase-like_dom_sf"/>
</dbReference>
<dbReference type="PANTHER" id="PTHR10566">
    <property type="entry name" value="CHAPERONE-ACTIVITY OF BC1 COMPLEX CABC1 -RELATED"/>
    <property type="match status" value="1"/>
</dbReference>
<dbReference type="CDD" id="cd05121">
    <property type="entry name" value="ABC1_ADCK3-like"/>
    <property type="match status" value="1"/>
</dbReference>
<feature type="domain" description="ABC1 atypical kinase-like" evidence="2">
    <location>
        <begin position="111"/>
        <end position="355"/>
    </location>
</feature>
<gene>
    <name evidence="3" type="ORF">C0068_18360</name>
</gene>
<dbReference type="Proteomes" id="UP000237222">
    <property type="component" value="Unassembled WGS sequence"/>
</dbReference>
<dbReference type="RefSeq" id="WP_103685919.1">
    <property type="nucleotide sequence ID" value="NZ_PQGG01000042.1"/>
</dbReference>
<comment type="similarity">
    <text evidence="1">Belongs to the protein kinase superfamily. ADCK protein kinase family.</text>
</comment>
<evidence type="ECO:0000313" key="4">
    <source>
        <dbReference type="Proteomes" id="UP000237222"/>
    </source>
</evidence>
<dbReference type="Pfam" id="PF03109">
    <property type="entry name" value="ABC1"/>
    <property type="match status" value="1"/>
</dbReference>
<name>A0A2S4HBB7_9GAMM</name>